<sequence length="78" mass="8246">MQKISQLVYLMVFLVLVATRCTAQTTANQAGVHGSLHHAIAKRDSCRRCLLACIAAAIPFLAFGYGACASACRISGTC</sequence>
<reference evidence="2" key="1">
    <citation type="submission" date="2021-02" db="EMBL/GenBank/DDBJ databases">
        <authorList>
            <person name="Nowell W R."/>
        </authorList>
    </citation>
    <scope>NUCLEOTIDE SEQUENCE</scope>
</reference>
<evidence type="ECO:0000313" key="3">
    <source>
        <dbReference type="Proteomes" id="UP000663838"/>
    </source>
</evidence>
<dbReference type="Proteomes" id="UP000663838">
    <property type="component" value="Unassembled WGS sequence"/>
</dbReference>
<comment type="caution">
    <text evidence="2">The sequence shown here is derived from an EMBL/GenBank/DDBJ whole genome shotgun (WGS) entry which is preliminary data.</text>
</comment>
<dbReference type="AlphaFoldDB" id="A0A821G5E1"/>
<feature type="chain" id="PRO_5032745033" evidence="1">
    <location>
        <begin position="24"/>
        <end position="78"/>
    </location>
</feature>
<organism evidence="2 3">
    <name type="scientific">Rotaria socialis</name>
    <dbReference type="NCBI Taxonomy" id="392032"/>
    <lineage>
        <taxon>Eukaryota</taxon>
        <taxon>Metazoa</taxon>
        <taxon>Spiralia</taxon>
        <taxon>Gnathifera</taxon>
        <taxon>Rotifera</taxon>
        <taxon>Eurotatoria</taxon>
        <taxon>Bdelloidea</taxon>
        <taxon>Philodinida</taxon>
        <taxon>Philodinidae</taxon>
        <taxon>Rotaria</taxon>
    </lineage>
</organism>
<proteinExistence type="predicted"/>
<keyword evidence="1" id="KW-0732">Signal</keyword>
<dbReference type="EMBL" id="CAJOBS010000917">
    <property type="protein sequence ID" value="CAF4660045.1"/>
    <property type="molecule type" value="Genomic_DNA"/>
</dbReference>
<evidence type="ECO:0000313" key="2">
    <source>
        <dbReference type="EMBL" id="CAF4660045.1"/>
    </source>
</evidence>
<name>A0A821G5E1_9BILA</name>
<gene>
    <name evidence="2" type="ORF">TOA249_LOCUS14632</name>
</gene>
<accession>A0A821G5E1</accession>
<feature type="signal peptide" evidence="1">
    <location>
        <begin position="1"/>
        <end position="23"/>
    </location>
</feature>
<evidence type="ECO:0000256" key="1">
    <source>
        <dbReference type="SAM" id="SignalP"/>
    </source>
</evidence>
<protein>
    <submittedName>
        <fullName evidence="2">Uncharacterized protein</fullName>
    </submittedName>
</protein>